<dbReference type="GO" id="GO:0098505">
    <property type="term" value="F:G-rich strand telomeric DNA binding"/>
    <property type="evidence" value="ECO:0007669"/>
    <property type="project" value="TreeGrafter"/>
</dbReference>
<evidence type="ECO:0000256" key="5">
    <source>
        <dbReference type="ARBA" id="ARBA00023242"/>
    </source>
</evidence>
<evidence type="ECO:0000256" key="2">
    <source>
        <dbReference type="ARBA" id="ARBA00022454"/>
    </source>
</evidence>
<dbReference type="Gene3D" id="1.25.40.210">
    <property type="entry name" value="Telomere repeat-binding factor, dimerisation domain"/>
    <property type="match status" value="1"/>
</dbReference>
<dbReference type="GO" id="GO:0007004">
    <property type="term" value="P:telomere maintenance via telomerase"/>
    <property type="evidence" value="ECO:0007669"/>
    <property type="project" value="TreeGrafter"/>
</dbReference>
<evidence type="ECO:0000256" key="7">
    <source>
        <dbReference type="SAM" id="MobiDB-lite"/>
    </source>
</evidence>
<evidence type="ECO:0000256" key="3">
    <source>
        <dbReference type="ARBA" id="ARBA00022895"/>
    </source>
</evidence>
<dbReference type="PANTHER" id="PTHR46734:SF1">
    <property type="entry name" value="TELOMERIC REPEAT-BINDING FACTOR 1"/>
    <property type="match status" value="1"/>
</dbReference>
<dbReference type="InterPro" id="IPR052450">
    <property type="entry name" value="TRBD-Containing_Protein"/>
</dbReference>
<dbReference type="GO" id="GO:0071532">
    <property type="term" value="F:ankyrin repeat binding"/>
    <property type="evidence" value="ECO:0007669"/>
    <property type="project" value="TreeGrafter"/>
</dbReference>
<feature type="non-terminal residue" evidence="10">
    <location>
        <position position="355"/>
    </location>
</feature>
<keyword evidence="2" id="KW-0158">Chromosome</keyword>
<name>A0A9W7WB73_TRIRA</name>
<evidence type="ECO:0000313" key="11">
    <source>
        <dbReference type="Proteomes" id="UP001059041"/>
    </source>
</evidence>
<dbReference type="Pfam" id="PF00249">
    <property type="entry name" value="Myb_DNA-binding"/>
    <property type="match status" value="1"/>
</dbReference>
<keyword evidence="3" id="KW-0779">Telomere</keyword>
<sequence length="355" mass="40911">NMEQKSHDMISSTTDFQTDFQAVDGVVQSWMIDYYFTSLCRLFRDRSAGKFRRTLNIFQATVDELESCSASRDHSSQRTICCFLARVVDGEELNVHYEKNDQVTPLMSAVHVWDLLEDLVSDSTLHTKIRNLLIVQVIVNGNSQMGKDTLQWLEEETQIPEKLHGKLTSIVNKKDAYDQLLMNLTYNQLLEKIDMFLDSQEDASHFLLEAALKVVQARQERSDQASCEQDGGKKANDGQVDPLVVNNRHKKKLLSKQVGPWKPETAKKKQRMLRRSSVCEVTQRSSVPSVLESNISTTSRSRRKWTSEEDKKLKAGVRQYGVGKWASILIEFDFENRTSVMLKDRWRTMKKHNMV</sequence>
<keyword evidence="11" id="KW-1185">Reference proteome</keyword>
<dbReference type="GO" id="GO:0008156">
    <property type="term" value="P:negative regulation of DNA replication"/>
    <property type="evidence" value="ECO:0007669"/>
    <property type="project" value="TreeGrafter"/>
</dbReference>
<feature type="region of interest" description="Disordered" evidence="7">
    <location>
        <begin position="223"/>
        <end position="246"/>
    </location>
</feature>
<dbReference type="InterPro" id="IPR001005">
    <property type="entry name" value="SANT/Myb"/>
</dbReference>
<dbReference type="GO" id="GO:1905839">
    <property type="term" value="P:negative regulation of telomeric D-loop disassembly"/>
    <property type="evidence" value="ECO:0007669"/>
    <property type="project" value="TreeGrafter"/>
</dbReference>
<keyword evidence="5" id="KW-0539">Nucleus</keyword>
<dbReference type="SUPFAM" id="SSF46689">
    <property type="entry name" value="Homeodomain-like"/>
    <property type="match status" value="1"/>
</dbReference>
<gene>
    <name evidence="10" type="ORF">IRJ41_019227</name>
</gene>
<dbReference type="CDD" id="cd11660">
    <property type="entry name" value="SANT_TRF"/>
    <property type="match status" value="1"/>
</dbReference>
<comment type="caution">
    <text evidence="10">The sequence shown here is derived from an EMBL/GenBank/DDBJ whole genome shotgun (WGS) entry which is preliminary data.</text>
</comment>
<evidence type="ECO:0000259" key="8">
    <source>
        <dbReference type="PROSITE" id="PS50090"/>
    </source>
</evidence>
<dbReference type="EMBL" id="JAFHDT010000023">
    <property type="protein sequence ID" value="KAI7792840.1"/>
    <property type="molecule type" value="Genomic_DNA"/>
</dbReference>
<accession>A0A9W7WB73</accession>
<dbReference type="Gene3D" id="1.10.10.60">
    <property type="entry name" value="Homeodomain-like"/>
    <property type="match status" value="1"/>
</dbReference>
<feature type="domain" description="HTH myb-type" evidence="9">
    <location>
        <begin position="297"/>
        <end position="354"/>
    </location>
</feature>
<dbReference type="InterPro" id="IPR009057">
    <property type="entry name" value="Homeodomain-like_sf"/>
</dbReference>
<evidence type="ECO:0000256" key="4">
    <source>
        <dbReference type="ARBA" id="ARBA00023125"/>
    </source>
</evidence>
<proteinExistence type="predicted"/>
<dbReference type="InterPro" id="IPR017930">
    <property type="entry name" value="Myb_dom"/>
</dbReference>
<keyword evidence="4" id="KW-0238">DNA-binding</keyword>
<protein>
    <submittedName>
        <fullName evidence="10">Telomeric repeat-binding factor 1</fullName>
    </submittedName>
</protein>
<dbReference type="AlphaFoldDB" id="A0A9W7WB73"/>
<dbReference type="InterPro" id="IPR017357">
    <property type="entry name" value="TERF1/2"/>
</dbReference>
<feature type="domain" description="Myb-like" evidence="8">
    <location>
        <begin position="297"/>
        <end position="350"/>
    </location>
</feature>
<comment type="subcellular location">
    <subcellularLocation>
        <location evidence="1">Chromosome</location>
        <location evidence="1">Telomere</location>
    </subcellularLocation>
</comment>
<organism evidence="10 11">
    <name type="scientific">Triplophysa rosa</name>
    <name type="common">Cave loach</name>
    <dbReference type="NCBI Taxonomy" id="992332"/>
    <lineage>
        <taxon>Eukaryota</taxon>
        <taxon>Metazoa</taxon>
        <taxon>Chordata</taxon>
        <taxon>Craniata</taxon>
        <taxon>Vertebrata</taxon>
        <taxon>Euteleostomi</taxon>
        <taxon>Actinopterygii</taxon>
        <taxon>Neopterygii</taxon>
        <taxon>Teleostei</taxon>
        <taxon>Ostariophysi</taxon>
        <taxon>Cypriniformes</taxon>
        <taxon>Nemacheilidae</taxon>
        <taxon>Triplophysa</taxon>
    </lineage>
</organism>
<dbReference type="GO" id="GO:0008301">
    <property type="term" value="F:DNA binding, bending"/>
    <property type="evidence" value="ECO:0007669"/>
    <property type="project" value="TreeGrafter"/>
</dbReference>
<dbReference type="GO" id="GO:0008017">
    <property type="term" value="F:microtubule binding"/>
    <property type="evidence" value="ECO:0007669"/>
    <property type="project" value="TreeGrafter"/>
</dbReference>
<evidence type="ECO:0000256" key="6">
    <source>
        <dbReference type="ARBA" id="ARBA00023306"/>
    </source>
</evidence>
<dbReference type="GO" id="GO:0003720">
    <property type="term" value="F:telomerase activity"/>
    <property type="evidence" value="ECO:0007669"/>
    <property type="project" value="TreeGrafter"/>
</dbReference>
<dbReference type="InterPro" id="IPR036507">
    <property type="entry name" value="Telomere_rpt-bd_fac_dimer_sf"/>
</dbReference>
<dbReference type="GO" id="GO:0003691">
    <property type="term" value="F:double-stranded telomeric DNA binding"/>
    <property type="evidence" value="ECO:0007669"/>
    <property type="project" value="TreeGrafter"/>
</dbReference>
<dbReference type="PIRSF" id="PIRSF038016">
    <property type="entry name" value="Telomere_bd-1_Pin2"/>
    <property type="match status" value="1"/>
</dbReference>
<dbReference type="SMART" id="SM00717">
    <property type="entry name" value="SANT"/>
    <property type="match status" value="1"/>
</dbReference>
<evidence type="ECO:0000256" key="1">
    <source>
        <dbReference type="ARBA" id="ARBA00004574"/>
    </source>
</evidence>
<dbReference type="GO" id="GO:0000783">
    <property type="term" value="C:nuclear telomere cap complex"/>
    <property type="evidence" value="ECO:0007669"/>
    <property type="project" value="TreeGrafter"/>
</dbReference>
<dbReference type="PROSITE" id="PS51294">
    <property type="entry name" value="HTH_MYB"/>
    <property type="match status" value="1"/>
</dbReference>
<dbReference type="FunFam" id="1.10.10.60:FF:000129">
    <property type="entry name" value="Telomeric repeat-binding factor 2"/>
    <property type="match status" value="1"/>
</dbReference>
<dbReference type="SUPFAM" id="SSF63600">
    <property type="entry name" value="Telomeric repeat binding factor (TRF) dimerisation domain"/>
    <property type="match status" value="1"/>
</dbReference>
<evidence type="ECO:0000259" key="9">
    <source>
        <dbReference type="PROSITE" id="PS51294"/>
    </source>
</evidence>
<dbReference type="PROSITE" id="PS50090">
    <property type="entry name" value="MYB_LIKE"/>
    <property type="match status" value="1"/>
</dbReference>
<reference evidence="10" key="1">
    <citation type="submission" date="2021-02" db="EMBL/GenBank/DDBJ databases">
        <title>Comparative genomics reveals that relaxation of natural selection precedes convergent phenotypic evolution of cavefish.</title>
        <authorList>
            <person name="Peng Z."/>
        </authorList>
    </citation>
    <scope>NUCLEOTIDE SEQUENCE</scope>
    <source>
        <tissue evidence="10">Muscle</tissue>
    </source>
</reference>
<dbReference type="GO" id="GO:0005654">
    <property type="term" value="C:nucleoplasm"/>
    <property type="evidence" value="ECO:0007669"/>
    <property type="project" value="UniProtKB-ARBA"/>
</dbReference>
<dbReference type="Proteomes" id="UP001059041">
    <property type="component" value="Linkage Group LG23"/>
</dbReference>
<dbReference type="PANTHER" id="PTHR46734">
    <property type="entry name" value="TELOMERIC REPEAT-BINDING FACTOR 1 TERF1"/>
    <property type="match status" value="1"/>
</dbReference>
<keyword evidence="6" id="KW-0131">Cell cycle</keyword>
<evidence type="ECO:0000313" key="10">
    <source>
        <dbReference type="EMBL" id="KAI7792840.1"/>
    </source>
</evidence>